<reference evidence="2" key="1">
    <citation type="submission" date="2019-02" db="EMBL/GenBank/DDBJ databases">
        <title>Glaciihabitans arcticus sp. nov., a psychrotolerant bacterium isolated from polar soil.</title>
        <authorList>
            <person name="Dahal R.H."/>
        </authorList>
    </citation>
    <scope>NUCLEOTIDE SEQUENCE [LARGE SCALE GENOMIC DNA]</scope>
    <source>
        <strain evidence="2">RP-3-7</strain>
    </source>
</reference>
<sequence length="288" mass="31931">MFRRPKRLIIPQYTVPKNVSLIAAAELLGDGKRALAAQLIDFAVRKVVSVARPTDGVNRPGFIVTLTGSTPDEGPDERAILVTLFGNDLVPGSFFYLAPGRNRELGARLKGPHRWIVARLVHNGLARENRLLIRLSAPWRAEPIVPTEAAYPLVDYLWGMHDYIELAEKDRFMALQSPDGALRREPLNDLEVLVLYEKLLPYAVLFNLEKQWMRELDLRYQSLPPDLTGLVDAADLASFGLQVAVSMIDLSDLVDFSGALDGVGAVFGGIGEFLGDIDFPDFDFPDFG</sequence>
<evidence type="ECO:0000313" key="1">
    <source>
        <dbReference type="EMBL" id="TBN57946.1"/>
    </source>
</evidence>
<gene>
    <name evidence="1" type="ORF">EYE40_11355</name>
</gene>
<dbReference type="AlphaFoldDB" id="A0A4Q9GSF8"/>
<name>A0A4Q9GSF8_9MICO</name>
<protein>
    <submittedName>
        <fullName evidence="1">Uncharacterized protein</fullName>
    </submittedName>
</protein>
<comment type="caution">
    <text evidence="1">The sequence shown here is derived from an EMBL/GenBank/DDBJ whole genome shotgun (WGS) entry which is preliminary data.</text>
</comment>
<proteinExistence type="predicted"/>
<dbReference type="RefSeq" id="WP_130982055.1">
    <property type="nucleotide sequence ID" value="NZ_SISG01000001.1"/>
</dbReference>
<evidence type="ECO:0000313" key="2">
    <source>
        <dbReference type="Proteomes" id="UP000294194"/>
    </source>
</evidence>
<accession>A0A4Q9GSF8</accession>
<dbReference type="EMBL" id="SISG01000001">
    <property type="protein sequence ID" value="TBN57946.1"/>
    <property type="molecule type" value="Genomic_DNA"/>
</dbReference>
<organism evidence="1 2">
    <name type="scientific">Glaciihabitans arcticus</name>
    <dbReference type="NCBI Taxonomy" id="2668039"/>
    <lineage>
        <taxon>Bacteria</taxon>
        <taxon>Bacillati</taxon>
        <taxon>Actinomycetota</taxon>
        <taxon>Actinomycetes</taxon>
        <taxon>Micrococcales</taxon>
        <taxon>Microbacteriaceae</taxon>
        <taxon>Glaciihabitans</taxon>
    </lineage>
</organism>
<dbReference type="Proteomes" id="UP000294194">
    <property type="component" value="Unassembled WGS sequence"/>
</dbReference>
<keyword evidence="2" id="KW-1185">Reference proteome</keyword>